<comment type="caution">
    <text evidence="1">The sequence shown here is derived from an EMBL/GenBank/DDBJ whole genome shotgun (WGS) entry which is preliminary data.</text>
</comment>
<proteinExistence type="predicted"/>
<dbReference type="PROSITE" id="PS50096">
    <property type="entry name" value="IQ"/>
    <property type="match status" value="1"/>
</dbReference>
<evidence type="ECO:0000313" key="2">
    <source>
        <dbReference type="Proteomes" id="UP000054988"/>
    </source>
</evidence>
<sequence>MTSTSPVIVLGGEDTIRGPETLKMNISRRFATNALTIMKAVVRGILIRTPFQSLRAFRHEARPLQHTHIDTPPDTELEQMPARSPHINFKDTHALTKKTVFSNLGGRSVAFGPLPTLLEGVELIECILRRDTSVGGGLGYRKWLGYVPQGTELWKETEVAVLDNKHL</sequence>
<protein>
    <submittedName>
        <fullName evidence="1">Uncharacterized protein</fullName>
    </submittedName>
</protein>
<evidence type="ECO:0000313" key="1">
    <source>
        <dbReference type="EMBL" id="KTB44825.1"/>
    </source>
</evidence>
<accession>A0A0W0G8B9</accession>
<dbReference type="Proteomes" id="UP000054988">
    <property type="component" value="Unassembled WGS sequence"/>
</dbReference>
<dbReference type="AlphaFoldDB" id="A0A0W0G8B9"/>
<gene>
    <name evidence="1" type="ORF">WG66_2594</name>
</gene>
<dbReference type="EMBL" id="LATX01000839">
    <property type="protein sequence ID" value="KTB44825.1"/>
    <property type="molecule type" value="Genomic_DNA"/>
</dbReference>
<organism evidence="1 2">
    <name type="scientific">Moniliophthora roreri</name>
    <name type="common">Frosty pod rot fungus</name>
    <name type="synonym">Monilia roreri</name>
    <dbReference type="NCBI Taxonomy" id="221103"/>
    <lineage>
        <taxon>Eukaryota</taxon>
        <taxon>Fungi</taxon>
        <taxon>Dikarya</taxon>
        <taxon>Basidiomycota</taxon>
        <taxon>Agaricomycotina</taxon>
        <taxon>Agaricomycetes</taxon>
        <taxon>Agaricomycetidae</taxon>
        <taxon>Agaricales</taxon>
        <taxon>Marasmiineae</taxon>
        <taxon>Marasmiaceae</taxon>
        <taxon>Moniliophthora</taxon>
    </lineage>
</organism>
<name>A0A0W0G8B9_MONRR</name>
<reference evidence="1 2" key="1">
    <citation type="submission" date="2015-12" db="EMBL/GenBank/DDBJ databases">
        <title>Draft genome sequence of Moniliophthora roreri, the causal agent of frosty pod rot of cacao.</title>
        <authorList>
            <person name="Aime M.C."/>
            <person name="Diaz-Valderrama J.R."/>
            <person name="Kijpornyongpan T."/>
            <person name="Phillips-Mora W."/>
        </authorList>
    </citation>
    <scope>NUCLEOTIDE SEQUENCE [LARGE SCALE GENOMIC DNA]</scope>
    <source>
        <strain evidence="1 2">MCA 2952</strain>
    </source>
</reference>